<feature type="transmembrane region" description="Helical" evidence="1">
    <location>
        <begin position="110"/>
        <end position="130"/>
    </location>
</feature>
<name>A0A8H6ARC3_9HELO</name>
<dbReference type="AlphaFoldDB" id="A0A8H6ARC3"/>
<comment type="caution">
    <text evidence="2">The sequence shown here is derived from an EMBL/GenBank/DDBJ whole genome shotgun (WGS) entry which is preliminary data.</text>
</comment>
<dbReference type="Proteomes" id="UP000531561">
    <property type="component" value="Unassembled WGS sequence"/>
</dbReference>
<organism evidence="2 3">
    <name type="scientific">Botrytis fragariae</name>
    <dbReference type="NCBI Taxonomy" id="1964551"/>
    <lineage>
        <taxon>Eukaryota</taxon>
        <taxon>Fungi</taxon>
        <taxon>Dikarya</taxon>
        <taxon>Ascomycota</taxon>
        <taxon>Pezizomycotina</taxon>
        <taxon>Leotiomycetes</taxon>
        <taxon>Helotiales</taxon>
        <taxon>Sclerotiniaceae</taxon>
        <taxon>Botrytis</taxon>
    </lineage>
</organism>
<gene>
    <name evidence="2" type="ORF">Bfra_009127</name>
</gene>
<feature type="transmembrane region" description="Helical" evidence="1">
    <location>
        <begin position="217"/>
        <end position="239"/>
    </location>
</feature>
<keyword evidence="3" id="KW-1185">Reference proteome</keyword>
<dbReference type="RefSeq" id="XP_037191044.1">
    <property type="nucleotide sequence ID" value="XM_037339478.1"/>
</dbReference>
<feature type="transmembrane region" description="Helical" evidence="1">
    <location>
        <begin position="82"/>
        <end position="104"/>
    </location>
</feature>
<feature type="transmembrane region" description="Helical" evidence="1">
    <location>
        <begin position="251"/>
        <end position="269"/>
    </location>
</feature>
<sequence>MIKSMMESYKSSIRKVFGIVFNLKTYPDIIQSAKPSESEVDSVAHPTLHKNDSIENEYTMSAEYLQKEAYHGSSMSYQVAQILLWSFIAILIAPILVIVNILFQFRDSKYSWAAITGCVLFIISLISYFLRNSKELDVNYSTQWGMKTRATAQEAQDRIYAKDRNTKFRTTHLAHIQSLQTIPENQSPRSLGTMRHQMNEKFTAAMKDMTSETRVKLNIYLIFSGALSIIPYWAAHHYYNNPTSFSEATNHLVLLSKALVVIIMYATVLHQTKFWIEELERERSCIMRGWDIVN</sequence>
<dbReference type="EMBL" id="JABFCT010000011">
    <property type="protein sequence ID" value="KAF5872098.1"/>
    <property type="molecule type" value="Genomic_DNA"/>
</dbReference>
<evidence type="ECO:0000313" key="2">
    <source>
        <dbReference type="EMBL" id="KAF5872098.1"/>
    </source>
</evidence>
<proteinExistence type="predicted"/>
<protein>
    <submittedName>
        <fullName evidence="2">Uncharacterized protein</fullName>
    </submittedName>
</protein>
<keyword evidence="1" id="KW-1133">Transmembrane helix</keyword>
<accession>A0A8H6ARC3</accession>
<evidence type="ECO:0000256" key="1">
    <source>
        <dbReference type="SAM" id="Phobius"/>
    </source>
</evidence>
<keyword evidence="1" id="KW-0472">Membrane</keyword>
<keyword evidence="1" id="KW-0812">Transmembrane</keyword>
<dbReference type="GeneID" id="59263170"/>
<reference evidence="2 3" key="1">
    <citation type="journal article" date="2020" name="Phytopathology">
        <title>A high-quality genome resource of Botrytis fragariae, a new and rapidly spreading fungal pathogen causing strawberry gray mold in the U.S.A.</title>
        <authorList>
            <person name="Wu Y."/>
            <person name="Saski C.A."/>
            <person name="Schnabel G."/>
            <person name="Xiao S."/>
            <person name="Hu M."/>
        </authorList>
    </citation>
    <scope>NUCLEOTIDE SEQUENCE [LARGE SCALE GENOMIC DNA]</scope>
    <source>
        <strain evidence="2 3">BVB16</strain>
    </source>
</reference>
<dbReference type="OrthoDB" id="3518882at2759"/>
<evidence type="ECO:0000313" key="3">
    <source>
        <dbReference type="Proteomes" id="UP000531561"/>
    </source>
</evidence>